<feature type="region of interest" description="Disordered" evidence="4">
    <location>
        <begin position="86"/>
        <end position="144"/>
    </location>
</feature>
<accession>A0A7S2IGY0</accession>
<dbReference type="PANTHER" id="PTHR13486">
    <property type="entry name" value="TELOMERE LENGTH AND SILENCING PROTEIN 1 TLS1 FAMILY MEMBER"/>
    <property type="match status" value="1"/>
</dbReference>
<dbReference type="EMBL" id="HBGU01062022">
    <property type="protein sequence ID" value="CAD9518441.1"/>
    <property type="molecule type" value="Transcribed_RNA"/>
</dbReference>
<evidence type="ECO:0000256" key="4">
    <source>
        <dbReference type="SAM" id="MobiDB-lite"/>
    </source>
</evidence>
<comment type="similarity">
    <text evidence="2">Belongs to the TLS1 family.</text>
</comment>
<dbReference type="GO" id="GO:0005681">
    <property type="term" value="C:spliceosomal complex"/>
    <property type="evidence" value="ECO:0007669"/>
    <property type="project" value="TreeGrafter"/>
</dbReference>
<organism evidence="5">
    <name type="scientific">Haptolina brevifila</name>
    <dbReference type="NCBI Taxonomy" id="156173"/>
    <lineage>
        <taxon>Eukaryota</taxon>
        <taxon>Haptista</taxon>
        <taxon>Haptophyta</taxon>
        <taxon>Prymnesiophyceae</taxon>
        <taxon>Prymnesiales</taxon>
        <taxon>Prymnesiaceae</taxon>
        <taxon>Haptolina</taxon>
    </lineage>
</organism>
<dbReference type="Pfam" id="PF07052">
    <property type="entry name" value="Hep_59"/>
    <property type="match status" value="1"/>
</dbReference>
<reference evidence="5" key="1">
    <citation type="submission" date="2021-01" db="EMBL/GenBank/DDBJ databases">
        <authorList>
            <person name="Corre E."/>
            <person name="Pelletier E."/>
            <person name="Niang G."/>
            <person name="Scheremetjew M."/>
            <person name="Finn R."/>
            <person name="Kale V."/>
            <person name="Holt S."/>
            <person name="Cochrane G."/>
            <person name="Meng A."/>
            <person name="Brown T."/>
            <person name="Cohen L."/>
        </authorList>
    </citation>
    <scope>NUCLEOTIDE SEQUENCE</scope>
    <source>
        <strain evidence="5">UTEX LB 985</strain>
    </source>
</reference>
<name>A0A7S2IGY0_9EUKA</name>
<feature type="compositionally biased region" description="Basic residues" evidence="4">
    <location>
        <begin position="15"/>
        <end position="27"/>
    </location>
</feature>
<feature type="region of interest" description="Disordered" evidence="4">
    <location>
        <begin position="1"/>
        <end position="47"/>
    </location>
</feature>
<evidence type="ECO:0000256" key="1">
    <source>
        <dbReference type="ARBA" id="ARBA00004123"/>
    </source>
</evidence>
<evidence type="ECO:0000256" key="2">
    <source>
        <dbReference type="ARBA" id="ARBA00007643"/>
    </source>
</evidence>
<evidence type="ECO:0000256" key="3">
    <source>
        <dbReference type="ARBA" id="ARBA00023242"/>
    </source>
</evidence>
<protein>
    <submittedName>
        <fullName evidence="5">Uncharacterized protein</fullName>
    </submittedName>
</protein>
<proteinExistence type="inferred from homology"/>
<feature type="region of interest" description="Disordered" evidence="4">
    <location>
        <begin position="242"/>
        <end position="295"/>
    </location>
</feature>
<feature type="compositionally biased region" description="Gly residues" evidence="4">
    <location>
        <begin position="243"/>
        <end position="257"/>
    </location>
</feature>
<sequence>MADEQADAAPVVFKKPSRPRGNVRKREHSGDDDDAAVADADGTTSHSLEMMRELQRQRQRAKGVTLEAKGVGEAVDEALAIGGAANETPDAHGLESTFTSQTDSGEVDPSMLKYIEEQMQGGGGAGADSGAAPRGALDPEEAELYTTPAHLIGVLPESSIQPEEESASRWLAGIMEVPLGTEDKMAAIEETERAKRQMMARMAGKQQVKQVDKGREHQLAIPTNFNSNFHQHKRESVLLRKSGAGGTAGQGGFGHARGVGRDLSEGGPGGGGRSTMSSDGASFGRFKAQVRQQRR</sequence>
<dbReference type="InterPro" id="IPR010756">
    <property type="entry name" value="Tls1-like"/>
</dbReference>
<dbReference type="PANTHER" id="PTHR13486:SF2">
    <property type="entry name" value="SPLICING FACTOR C9ORF78"/>
    <property type="match status" value="1"/>
</dbReference>
<gene>
    <name evidence="5" type="ORF">CBRE1094_LOCUS33785</name>
</gene>
<dbReference type="AlphaFoldDB" id="A0A7S2IGY0"/>
<comment type="subcellular location">
    <subcellularLocation>
        <location evidence="1">Nucleus</location>
    </subcellularLocation>
</comment>
<keyword evidence="3" id="KW-0539">Nucleus</keyword>
<dbReference type="GO" id="GO:0000398">
    <property type="term" value="P:mRNA splicing, via spliceosome"/>
    <property type="evidence" value="ECO:0007669"/>
    <property type="project" value="TreeGrafter"/>
</dbReference>
<evidence type="ECO:0000313" key="5">
    <source>
        <dbReference type="EMBL" id="CAD9518441.1"/>
    </source>
</evidence>
<feature type="region of interest" description="Disordered" evidence="4">
    <location>
        <begin position="193"/>
        <end position="215"/>
    </location>
</feature>